<evidence type="ECO:0000313" key="8">
    <source>
        <dbReference type="EMBL" id="OLP06554.1"/>
    </source>
</evidence>
<dbReference type="InterPro" id="IPR052159">
    <property type="entry name" value="Competence_DNA_uptake"/>
</dbReference>
<dbReference type="Pfam" id="PF13567">
    <property type="entry name" value="DUF4131"/>
    <property type="match status" value="1"/>
</dbReference>
<dbReference type="NCBIfam" id="TIGR00360">
    <property type="entry name" value="ComEC_N-term"/>
    <property type="match status" value="1"/>
</dbReference>
<keyword evidence="3 6" id="KW-0812">Transmembrane</keyword>
<keyword evidence="4 6" id="KW-1133">Transmembrane helix</keyword>
<evidence type="ECO:0000256" key="1">
    <source>
        <dbReference type="ARBA" id="ARBA00004651"/>
    </source>
</evidence>
<proteinExistence type="predicted"/>
<evidence type="ECO:0000256" key="3">
    <source>
        <dbReference type="ARBA" id="ARBA00022692"/>
    </source>
</evidence>
<protein>
    <submittedName>
        <fullName evidence="8">DNA internalization-related competence protein ComEC/Rec2</fullName>
    </submittedName>
</protein>
<dbReference type="GO" id="GO:0005886">
    <property type="term" value="C:plasma membrane"/>
    <property type="evidence" value="ECO:0007669"/>
    <property type="project" value="UniProtKB-SubCell"/>
</dbReference>
<feature type="transmembrane region" description="Helical" evidence="6">
    <location>
        <begin position="35"/>
        <end position="54"/>
    </location>
</feature>
<sequence length="828" mass="89256">MAAADKLRSDLAPALLGVLAGSAMQVQQAVLWSGSVYMFFMLLALVSHRLIAIFSRVNRRLRHGSVNGSVNGFSFLLIFALLAFGASGWRATAFVSGALDPALEGRDIQVAGVVSGLPQPFEGGVRFRFDAASATLDGQSVTLPKRLELAWYAGGWGRGDDVGASANERQRAPQSVQAGERWQMTVRLKAPHGSVNPHGFDYELWQWVQGVQATGYVRASRHDLAPQRLQATWLHPVDSLRQRVRERIFASVPDPNAAGVVAALVTGDQRAIERADWNVFRATGVAHLMSISGLHITMFAWLAAALVGAGWRRSGWLCLWLPAPSAALIGGVLLAGGYALFSGWGVPAQRTVLMLATVGALRLSGVRWPWPQVWLLACAVVVAVDPWALLQAGFWLSFVAVGVLFASDSGAFSPDHKGVGGRFVSLLREQWVITLALTPLVLLLFGQVSLVGLLANALAIAWVTLLVTPLAMLGALLPGVWSVAAWAVQLMVELLQALANWPWAVLWLPQAPVWAGLAGVLGGVLLAMRLPWSLRLAGLPLLLPVLLWQAPLPPAGQFELLAADVGQGSAVLVRTQRHALLFDAGPRFSSDSDAGQRVLVPLLRALSVQLDTLVLSHRDSDHTGGAAAVLALQPQARLLGSLEDEHALLALRPLERCVVGQRWQWDGVDFEMLHPLAADYGVVNKTNAMSCVLRISSAKQSALLAGDIERAQEADLVRRLTLAQPQSQPQPLTGLQADVLLAPHHGSHSSSGALFLDAVQPRLVLVQAGYRNRFGHPHGAVLARYAAQGAQVLDTPHCGAITWQSWQADTPRCERQAQQRYWRHQVPP</sequence>
<dbReference type="GO" id="GO:0030420">
    <property type="term" value="P:establishment of competence for transformation"/>
    <property type="evidence" value="ECO:0007669"/>
    <property type="project" value="InterPro"/>
</dbReference>
<keyword evidence="9" id="KW-1185">Reference proteome</keyword>
<feature type="domain" description="Metallo-beta-lactamase" evidence="7">
    <location>
        <begin position="567"/>
        <end position="745"/>
    </location>
</feature>
<feature type="transmembrane region" description="Helical" evidence="6">
    <location>
        <begin position="431"/>
        <end position="455"/>
    </location>
</feature>
<dbReference type="Proteomes" id="UP000185911">
    <property type="component" value="Unassembled WGS sequence"/>
</dbReference>
<dbReference type="SUPFAM" id="SSF56281">
    <property type="entry name" value="Metallo-hydrolase/oxidoreductase"/>
    <property type="match status" value="1"/>
</dbReference>
<reference evidence="8 9" key="1">
    <citation type="submission" date="2017-01" db="EMBL/GenBank/DDBJ databases">
        <title>Genome sequence of Rhodoferax antarcticus ANT.BR, a psychrophilic purple nonsulfur bacterium from an Antarctic microbial mat.</title>
        <authorList>
            <person name="Baker J."/>
            <person name="Riester C."/>
            <person name="Skinner B."/>
            <person name="Newell A."/>
            <person name="Swingley W."/>
            <person name="Madigan M."/>
            <person name="Jung D."/>
            <person name="Asao M."/>
            <person name="Chen M."/>
            <person name="Loughlin P."/>
            <person name="Pan H."/>
            <person name="Lin S."/>
            <person name="Li N."/>
            <person name="Shaw J."/>
            <person name="Prado M."/>
            <person name="Sherman C."/>
            <person name="Li X."/>
            <person name="Tang J."/>
            <person name="Blankenship R."/>
            <person name="Zhao T."/>
            <person name="Touchman J."/>
            <person name="Sattley M."/>
        </authorList>
    </citation>
    <scope>NUCLEOTIDE SEQUENCE [LARGE SCALE GENOMIC DNA]</scope>
    <source>
        <strain evidence="8 9">ANT.BR</strain>
    </source>
</reference>
<feature type="transmembrane region" description="Helical" evidence="6">
    <location>
        <begin position="462"/>
        <end position="487"/>
    </location>
</feature>
<dbReference type="CDD" id="cd07731">
    <property type="entry name" value="ComA-like_MBL-fold"/>
    <property type="match status" value="1"/>
</dbReference>
<evidence type="ECO:0000256" key="5">
    <source>
        <dbReference type="ARBA" id="ARBA00023136"/>
    </source>
</evidence>
<feature type="transmembrane region" description="Helical" evidence="6">
    <location>
        <begin position="347"/>
        <end position="366"/>
    </location>
</feature>
<keyword evidence="2" id="KW-1003">Cell membrane</keyword>
<dbReference type="InterPro" id="IPR035681">
    <property type="entry name" value="ComA-like_MBL"/>
</dbReference>
<dbReference type="Pfam" id="PF03772">
    <property type="entry name" value="Competence"/>
    <property type="match status" value="1"/>
</dbReference>
<feature type="transmembrane region" description="Helical" evidence="6">
    <location>
        <begin position="319"/>
        <end position="341"/>
    </location>
</feature>
<accession>A0A1Q8YEQ4</accession>
<keyword evidence="5 6" id="KW-0472">Membrane</keyword>
<dbReference type="AlphaFoldDB" id="A0A1Q8YEQ4"/>
<evidence type="ECO:0000256" key="2">
    <source>
        <dbReference type="ARBA" id="ARBA00022475"/>
    </source>
</evidence>
<comment type="caution">
    <text evidence="8">The sequence shown here is derived from an EMBL/GenBank/DDBJ whole genome shotgun (WGS) entry which is preliminary data.</text>
</comment>
<dbReference type="InterPro" id="IPR025405">
    <property type="entry name" value="DUF4131"/>
</dbReference>
<feature type="transmembrane region" description="Helical" evidence="6">
    <location>
        <begin position="66"/>
        <end position="89"/>
    </location>
</feature>
<dbReference type="InterPro" id="IPR036866">
    <property type="entry name" value="RibonucZ/Hydroxyglut_hydro"/>
</dbReference>
<evidence type="ECO:0000256" key="4">
    <source>
        <dbReference type="ARBA" id="ARBA00022989"/>
    </source>
</evidence>
<name>A0A1Q8YEQ4_9BURK</name>
<dbReference type="Gene3D" id="3.60.15.10">
    <property type="entry name" value="Ribonuclease Z/Hydroxyacylglutathione hydrolase-like"/>
    <property type="match status" value="1"/>
</dbReference>
<dbReference type="PANTHER" id="PTHR30619">
    <property type="entry name" value="DNA INTERNALIZATION/COMPETENCE PROTEIN COMEC/REC2"/>
    <property type="match status" value="1"/>
</dbReference>
<organism evidence="8 9">
    <name type="scientific">Rhodoferax antarcticus ANT.BR</name>
    <dbReference type="NCBI Taxonomy" id="1111071"/>
    <lineage>
        <taxon>Bacteria</taxon>
        <taxon>Pseudomonadati</taxon>
        <taxon>Pseudomonadota</taxon>
        <taxon>Betaproteobacteria</taxon>
        <taxon>Burkholderiales</taxon>
        <taxon>Comamonadaceae</taxon>
        <taxon>Rhodoferax</taxon>
    </lineage>
</organism>
<feature type="transmembrane region" description="Helical" evidence="6">
    <location>
        <begin position="507"/>
        <end position="527"/>
    </location>
</feature>
<feature type="transmembrane region" description="Helical" evidence="6">
    <location>
        <begin position="373"/>
        <end position="406"/>
    </location>
</feature>
<dbReference type="InterPro" id="IPR001279">
    <property type="entry name" value="Metallo-B-lactamas"/>
</dbReference>
<dbReference type="EMBL" id="MSYM01000013">
    <property type="protein sequence ID" value="OLP06554.1"/>
    <property type="molecule type" value="Genomic_DNA"/>
</dbReference>
<feature type="transmembrane region" description="Helical" evidence="6">
    <location>
        <begin position="534"/>
        <end position="552"/>
    </location>
</feature>
<gene>
    <name evidence="8" type="primary">comEC</name>
    <name evidence="8" type="ORF">BLL52_2790</name>
</gene>
<comment type="subcellular location">
    <subcellularLocation>
        <location evidence="1">Cell membrane</location>
        <topology evidence="1">Multi-pass membrane protein</topology>
    </subcellularLocation>
</comment>
<dbReference type="STRING" id="81479.RA876_08025"/>
<dbReference type="NCBIfam" id="TIGR00361">
    <property type="entry name" value="ComEC_Rec2"/>
    <property type="match status" value="1"/>
</dbReference>
<evidence type="ECO:0000313" key="9">
    <source>
        <dbReference type="Proteomes" id="UP000185911"/>
    </source>
</evidence>
<dbReference type="SMART" id="SM00849">
    <property type="entry name" value="Lactamase_B"/>
    <property type="match status" value="1"/>
</dbReference>
<evidence type="ECO:0000259" key="7">
    <source>
        <dbReference type="SMART" id="SM00849"/>
    </source>
</evidence>
<dbReference type="Pfam" id="PF00753">
    <property type="entry name" value="Lactamase_B"/>
    <property type="match status" value="1"/>
</dbReference>
<dbReference type="InterPro" id="IPR004477">
    <property type="entry name" value="ComEC_N"/>
</dbReference>
<feature type="transmembrane region" description="Helical" evidence="6">
    <location>
        <begin position="288"/>
        <end position="307"/>
    </location>
</feature>
<dbReference type="PANTHER" id="PTHR30619:SF1">
    <property type="entry name" value="RECOMBINATION PROTEIN 2"/>
    <property type="match status" value="1"/>
</dbReference>
<evidence type="ECO:0000256" key="6">
    <source>
        <dbReference type="SAM" id="Phobius"/>
    </source>
</evidence>
<dbReference type="InterPro" id="IPR004797">
    <property type="entry name" value="Competence_ComEC/Rec2"/>
</dbReference>